<sequence>MNMDVEEAEMNANNKQACMNIAGGNVKVESTTKSLNLEELCEGITPKCQDKPQLNKWIALISERNHGYDAVILIARREGKTPKGLSQRISTIGFSKSNTINPSAQLSSFVFWWQAL</sequence>
<protein>
    <submittedName>
        <fullName evidence="1">Uncharacterized protein</fullName>
    </submittedName>
</protein>
<comment type="caution">
    <text evidence="1">The sequence shown here is derived from an EMBL/GenBank/DDBJ whole genome shotgun (WGS) entry which is preliminary data.</text>
</comment>
<reference evidence="1" key="1">
    <citation type="submission" date="2022-06" db="EMBL/GenBank/DDBJ databases">
        <authorList>
            <consortium name="SYNGENTA / RWTH Aachen University"/>
        </authorList>
    </citation>
    <scope>NUCLEOTIDE SEQUENCE</scope>
</reference>
<keyword evidence="2" id="KW-1185">Reference proteome</keyword>
<evidence type="ECO:0000313" key="2">
    <source>
        <dbReference type="Proteomes" id="UP001153365"/>
    </source>
</evidence>
<dbReference type="EMBL" id="CALTRL010001848">
    <property type="protein sequence ID" value="CAH7673929.1"/>
    <property type="molecule type" value="Genomic_DNA"/>
</dbReference>
<organism evidence="1 2">
    <name type="scientific">Phakopsora pachyrhizi</name>
    <name type="common">Asian soybean rust disease fungus</name>
    <dbReference type="NCBI Taxonomy" id="170000"/>
    <lineage>
        <taxon>Eukaryota</taxon>
        <taxon>Fungi</taxon>
        <taxon>Dikarya</taxon>
        <taxon>Basidiomycota</taxon>
        <taxon>Pucciniomycotina</taxon>
        <taxon>Pucciniomycetes</taxon>
        <taxon>Pucciniales</taxon>
        <taxon>Phakopsoraceae</taxon>
        <taxon>Phakopsora</taxon>
    </lineage>
</organism>
<dbReference type="Proteomes" id="UP001153365">
    <property type="component" value="Unassembled WGS sequence"/>
</dbReference>
<accession>A0AAV0AX70</accession>
<dbReference type="AlphaFoldDB" id="A0AAV0AX70"/>
<evidence type="ECO:0000313" key="1">
    <source>
        <dbReference type="EMBL" id="CAH7673929.1"/>
    </source>
</evidence>
<proteinExistence type="predicted"/>
<gene>
    <name evidence="1" type="ORF">PPACK8108_LOCUS8823</name>
</gene>
<name>A0AAV0AX70_PHAPC</name>